<accession>A0A1H9X8X1</accession>
<dbReference type="InterPro" id="IPR000182">
    <property type="entry name" value="GNAT_dom"/>
</dbReference>
<organism evidence="2 3">
    <name type="scientific">Salipaludibacillus aurantiacus</name>
    <dbReference type="NCBI Taxonomy" id="1601833"/>
    <lineage>
        <taxon>Bacteria</taxon>
        <taxon>Bacillati</taxon>
        <taxon>Bacillota</taxon>
        <taxon>Bacilli</taxon>
        <taxon>Bacillales</taxon>
        <taxon>Bacillaceae</taxon>
    </lineage>
</organism>
<gene>
    <name evidence="2" type="ORF">SAMN05518684_12838</name>
</gene>
<keyword evidence="2" id="KW-0687">Ribonucleoprotein</keyword>
<dbReference type="InterPro" id="IPR050276">
    <property type="entry name" value="MshD_Acetyltransferase"/>
</dbReference>
<dbReference type="GO" id="GO:0016747">
    <property type="term" value="F:acyltransferase activity, transferring groups other than amino-acyl groups"/>
    <property type="evidence" value="ECO:0007669"/>
    <property type="project" value="InterPro"/>
</dbReference>
<dbReference type="OrthoDB" id="794462at2"/>
<dbReference type="PROSITE" id="PS51186">
    <property type="entry name" value="GNAT"/>
    <property type="match status" value="1"/>
</dbReference>
<dbReference type="Gene3D" id="3.40.630.30">
    <property type="match status" value="1"/>
</dbReference>
<dbReference type="PANTHER" id="PTHR43617:SF22">
    <property type="entry name" value="L-AMINO ACID N-ACETYLTRANSFERASE AAAT"/>
    <property type="match status" value="1"/>
</dbReference>
<dbReference type="AlphaFoldDB" id="A0A1H9X8X1"/>
<evidence type="ECO:0000313" key="2">
    <source>
        <dbReference type="EMBL" id="SES42317.1"/>
    </source>
</evidence>
<evidence type="ECO:0000313" key="3">
    <source>
        <dbReference type="Proteomes" id="UP000198571"/>
    </source>
</evidence>
<keyword evidence="3" id="KW-1185">Reference proteome</keyword>
<dbReference type="STRING" id="1601833.SAMN05518684_12838"/>
<proteinExistence type="predicted"/>
<dbReference type="Pfam" id="PF00583">
    <property type="entry name" value="Acetyltransf_1"/>
    <property type="match status" value="1"/>
</dbReference>
<name>A0A1H9X8X1_9BACI</name>
<dbReference type="Proteomes" id="UP000198571">
    <property type="component" value="Unassembled WGS sequence"/>
</dbReference>
<sequence>MKIRKAVKEDIKGIQTVAEDTWHDTYEGLIPRKIQDQFLKNAYSEDTVERKVTNSLFLVAEDNGKITGFANFYFKDERADLAAIYIDKEYQTKGFGTSLLNRGLKELASAVKKVYVEVEKGNDTAEQFYAAKGFTFVKEFEEELFGHKLNTKLMVLNK</sequence>
<evidence type="ECO:0000259" key="1">
    <source>
        <dbReference type="PROSITE" id="PS51186"/>
    </source>
</evidence>
<dbReference type="PANTHER" id="PTHR43617">
    <property type="entry name" value="L-AMINO ACID N-ACETYLTRANSFERASE"/>
    <property type="match status" value="1"/>
</dbReference>
<dbReference type="CDD" id="cd04301">
    <property type="entry name" value="NAT_SF"/>
    <property type="match status" value="1"/>
</dbReference>
<dbReference type="EMBL" id="FOGT01000028">
    <property type="protein sequence ID" value="SES42317.1"/>
    <property type="molecule type" value="Genomic_DNA"/>
</dbReference>
<keyword evidence="2" id="KW-0689">Ribosomal protein</keyword>
<dbReference type="InterPro" id="IPR016181">
    <property type="entry name" value="Acyl_CoA_acyltransferase"/>
</dbReference>
<dbReference type="RefSeq" id="WP_093056134.1">
    <property type="nucleotide sequence ID" value="NZ_FOGT01000028.1"/>
</dbReference>
<protein>
    <submittedName>
        <fullName evidence="2">Ribosomal protein S18 acetylase RimI</fullName>
    </submittedName>
</protein>
<reference evidence="3" key="1">
    <citation type="submission" date="2016-10" db="EMBL/GenBank/DDBJ databases">
        <authorList>
            <person name="Varghese N."/>
            <person name="Submissions S."/>
        </authorList>
    </citation>
    <scope>NUCLEOTIDE SEQUENCE [LARGE SCALE GENOMIC DNA]</scope>
    <source>
        <strain evidence="3">S9</strain>
    </source>
</reference>
<dbReference type="SUPFAM" id="SSF55729">
    <property type="entry name" value="Acyl-CoA N-acyltransferases (Nat)"/>
    <property type="match status" value="1"/>
</dbReference>
<feature type="domain" description="N-acetyltransferase" evidence="1">
    <location>
        <begin position="1"/>
        <end position="158"/>
    </location>
</feature>
<dbReference type="GO" id="GO:0005840">
    <property type="term" value="C:ribosome"/>
    <property type="evidence" value="ECO:0007669"/>
    <property type="project" value="UniProtKB-KW"/>
</dbReference>